<reference evidence="1 3" key="2">
    <citation type="journal article" date="2014" name="BMC Genomics">
        <title>An improved genome release (version Mt4.0) for the model legume Medicago truncatula.</title>
        <authorList>
            <person name="Tang H."/>
            <person name="Krishnakumar V."/>
            <person name="Bidwell S."/>
            <person name="Rosen B."/>
            <person name="Chan A."/>
            <person name="Zhou S."/>
            <person name="Gentzbittel L."/>
            <person name="Childs K.L."/>
            <person name="Yandell M."/>
            <person name="Gundlach H."/>
            <person name="Mayer K.F."/>
            <person name="Schwartz D.C."/>
            <person name="Town C.D."/>
        </authorList>
    </citation>
    <scope>GENOME REANNOTATION</scope>
    <source>
        <strain evidence="1">A17</strain>
        <strain evidence="2 3">cv. Jemalong A17</strain>
    </source>
</reference>
<reference evidence="2" key="3">
    <citation type="submission" date="2015-04" db="UniProtKB">
        <authorList>
            <consortium name="EnsemblPlants"/>
        </authorList>
    </citation>
    <scope>IDENTIFICATION</scope>
    <source>
        <strain evidence="2">cv. Jemalong A17</strain>
    </source>
</reference>
<keyword evidence="3" id="KW-1185">Reference proteome</keyword>
<dbReference type="AlphaFoldDB" id="A0A072VH80"/>
<accession>A0A072VH80</accession>
<reference evidence="1 3" key="1">
    <citation type="journal article" date="2011" name="Nature">
        <title>The Medicago genome provides insight into the evolution of rhizobial symbioses.</title>
        <authorList>
            <person name="Young N.D."/>
            <person name="Debelle F."/>
            <person name="Oldroyd G.E."/>
            <person name="Geurts R."/>
            <person name="Cannon S.B."/>
            <person name="Udvardi M.K."/>
            <person name="Benedito V.A."/>
            <person name="Mayer K.F."/>
            <person name="Gouzy J."/>
            <person name="Schoof H."/>
            <person name="Van de Peer Y."/>
            <person name="Proost S."/>
            <person name="Cook D.R."/>
            <person name="Meyers B.C."/>
            <person name="Spannagl M."/>
            <person name="Cheung F."/>
            <person name="De Mita S."/>
            <person name="Krishnakumar V."/>
            <person name="Gundlach H."/>
            <person name="Zhou S."/>
            <person name="Mudge J."/>
            <person name="Bharti A.K."/>
            <person name="Murray J.D."/>
            <person name="Naoumkina M.A."/>
            <person name="Rosen B."/>
            <person name="Silverstein K.A."/>
            <person name="Tang H."/>
            <person name="Rombauts S."/>
            <person name="Zhao P.X."/>
            <person name="Zhou P."/>
            <person name="Barbe V."/>
            <person name="Bardou P."/>
            <person name="Bechner M."/>
            <person name="Bellec A."/>
            <person name="Berger A."/>
            <person name="Berges H."/>
            <person name="Bidwell S."/>
            <person name="Bisseling T."/>
            <person name="Choisne N."/>
            <person name="Couloux A."/>
            <person name="Denny R."/>
            <person name="Deshpande S."/>
            <person name="Dai X."/>
            <person name="Doyle J.J."/>
            <person name="Dudez A.M."/>
            <person name="Farmer A.D."/>
            <person name="Fouteau S."/>
            <person name="Franken C."/>
            <person name="Gibelin C."/>
            <person name="Gish J."/>
            <person name="Goldstein S."/>
            <person name="Gonzalez A.J."/>
            <person name="Green P.J."/>
            <person name="Hallab A."/>
            <person name="Hartog M."/>
            <person name="Hua A."/>
            <person name="Humphray S.J."/>
            <person name="Jeong D.H."/>
            <person name="Jing Y."/>
            <person name="Jocker A."/>
            <person name="Kenton S.M."/>
            <person name="Kim D.J."/>
            <person name="Klee K."/>
            <person name="Lai H."/>
            <person name="Lang C."/>
            <person name="Lin S."/>
            <person name="Macmil S.L."/>
            <person name="Magdelenat G."/>
            <person name="Matthews L."/>
            <person name="McCorrison J."/>
            <person name="Monaghan E.L."/>
            <person name="Mun J.H."/>
            <person name="Najar F.Z."/>
            <person name="Nicholson C."/>
            <person name="Noirot C."/>
            <person name="O'Bleness M."/>
            <person name="Paule C.R."/>
            <person name="Poulain J."/>
            <person name="Prion F."/>
            <person name="Qin B."/>
            <person name="Qu C."/>
            <person name="Retzel E.F."/>
            <person name="Riddle C."/>
            <person name="Sallet E."/>
            <person name="Samain S."/>
            <person name="Samson N."/>
            <person name="Sanders I."/>
            <person name="Saurat O."/>
            <person name="Scarpelli C."/>
            <person name="Schiex T."/>
            <person name="Segurens B."/>
            <person name="Severin A.J."/>
            <person name="Sherrier D.J."/>
            <person name="Shi R."/>
            <person name="Sims S."/>
            <person name="Singer S.R."/>
            <person name="Sinharoy S."/>
            <person name="Sterck L."/>
            <person name="Viollet A."/>
            <person name="Wang B.B."/>
            <person name="Wang K."/>
            <person name="Wang M."/>
            <person name="Wang X."/>
            <person name="Warfsmann J."/>
            <person name="Weissenbach J."/>
            <person name="White D.D."/>
            <person name="White J.D."/>
            <person name="Wiley G.B."/>
            <person name="Wincker P."/>
            <person name="Xing Y."/>
            <person name="Yang L."/>
            <person name="Yao Z."/>
            <person name="Ying F."/>
            <person name="Zhai J."/>
            <person name="Zhou L."/>
            <person name="Zuber A."/>
            <person name="Denarie J."/>
            <person name="Dixon R.A."/>
            <person name="May G.D."/>
            <person name="Schwartz D.C."/>
            <person name="Rogers J."/>
            <person name="Quetier F."/>
            <person name="Town C.D."/>
            <person name="Roe B.A."/>
        </authorList>
    </citation>
    <scope>NUCLEOTIDE SEQUENCE [LARGE SCALE GENOMIC DNA]</scope>
    <source>
        <strain evidence="1">A17</strain>
        <strain evidence="2 3">cv. Jemalong A17</strain>
    </source>
</reference>
<evidence type="ECO:0000313" key="3">
    <source>
        <dbReference type="Proteomes" id="UP000002051"/>
    </source>
</evidence>
<sequence>MDFADDTTTASTNFSAPALCPATVSEYMGRPVTQIVVPFSDICMCRVRGDGLSMRTWGNIYFSNDLI</sequence>
<protein>
    <submittedName>
        <fullName evidence="1 2">Uncharacterized protein</fullName>
    </submittedName>
</protein>
<dbReference type="EMBL" id="CM001218">
    <property type="protein sequence ID" value="KEH37505.1"/>
    <property type="molecule type" value="Genomic_DNA"/>
</dbReference>
<evidence type="ECO:0000313" key="2">
    <source>
        <dbReference type="EnsemblPlants" id="KEH37505"/>
    </source>
</evidence>
<dbReference type="Proteomes" id="UP000002051">
    <property type="component" value="Chromosome 2"/>
</dbReference>
<name>A0A072VH80_MEDTR</name>
<organism evidence="1 3">
    <name type="scientific">Medicago truncatula</name>
    <name type="common">Barrel medic</name>
    <name type="synonym">Medicago tribuloides</name>
    <dbReference type="NCBI Taxonomy" id="3880"/>
    <lineage>
        <taxon>Eukaryota</taxon>
        <taxon>Viridiplantae</taxon>
        <taxon>Streptophyta</taxon>
        <taxon>Embryophyta</taxon>
        <taxon>Tracheophyta</taxon>
        <taxon>Spermatophyta</taxon>
        <taxon>Magnoliopsida</taxon>
        <taxon>eudicotyledons</taxon>
        <taxon>Gunneridae</taxon>
        <taxon>Pentapetalae</taxon>
        <taxon>rosids</taxon>
        <taxon>fabids</taxon>
        <taxon>Fabales</taxon>
        <taxon>Fabaceae</taxon>
        <taxon>Papilionoideae</taxon>
        <taxon>50 kb inversion clade</taxon>
        <taxon>NPAAA clade</taxon>
        <taxon>Hologalegina</taxon>
        <taxon>IRL clade</taxon>
        <taxon>Trifolieae</taxon>
        <taxon>Medicago</taxon>
    </lineage>
</organism>
<gene>
    <name evidence="1" type="ordered locus">MTR_2g040590</name>
</gene>
<evidence type="ECO:0000313" key="1">
    <source>
        <dbReference type="EMBL" id="KEH37505.1"/>
    </source>
</evidence>
<dbReference type="EnsemblPlants" id="KEH37505">
    <property type="protein sequence ID" value="KEH37505"/>
    <property type="gene ID" value="MTR_2g040590"/>
</dbReference>
<proteinExistence type="predicted"/>
<dbReference type="HOGENOM" id="CLU_2816208_0_0_1"/>